<gene>
    <name evidence="1" type="ORF">H671_3g9142</name>
</gene>
<sequence length="68" mass="7968">ITFVCAIEIIVFSDKTNEFHNVNCENGCRLSGFPLQSSFLGHYIMEELHFGTHEHCILIRSNQVYYWD</sequence>
<dbReference type="AlphaFoldDB" id="A0A061I9U1"/>
<protein>
    <submittedName>
        <fullName evidence="1">Thioredoxin-dependent peroxide reductase</fullName>
    </submittedName>
</protein>
<dbReference type="Proteomes" id="UP000030759">
    <property type="component" value="Unassembled WGS sequence"/>
</dbReference>
<evidence type="ECO:0000313" key="2">
    <source>
        <dbReference type="Proteomes" id="UP000030759"/>
    </source>
</evidence>
<reference evidence="2" key="1">
    <citation type="journal article" date="2013" name="Nat. Biotechnol.">
        <title>Chinese hamster genome sequenced from sorted chromosomes.</title>
        <authorList>
            <person name="Brinkrolf K."/>
            <person name="Rupp O."/>
            <person name="Laux H."/>
            <person name="Kollin F."/>
            <person name="Ernst W."/>
            <person name="Linke B."/>
            <person name="Kofler R."/>
            <person name="Romand S."/>
            <person name="Hesse F."/>
            <person name="Budach W.E."/>
            <person name="Galosy S."/>
            <person name="Muller D."/>
            <person name="Noll T."/>
            <person name="Wienberg J."/>
            <person name="Jostock T."/>
            <person name="Leonard M."/>
            <person name="Grillari J."/>
            <person name="Tauch A."/>
            <person name="Goesmann A."/>
            <person name="Helk B."/>
            <person name="Mott J.E."/>
            <person name="Puhler A."/>
            <person name="Borth N."/>
        </authorList>
    </citation>
    <scope>NUCLEOTIDE SEQUENCE [LARGE SCALE GENOMIC DNA]</scope>
    <source>
        <strain evidence="2">17A/GY</strain>
    </source>
</reference>
<name>A0A061I9U1_CRIGR</name>
<proteinExistence type="predicted"/>
<accession>A0A061I9U1</accession>
<dbReference type="EMBL" id="KE671594">
    <property type="protein sequence ID" value="ERE80044.1"/>
    <property type="molecule type" value="Genomic_DNA"/>
</dbReference>
<organism evidence="1 2">
    <name type="scientific">Cricetulus griseus</name>
    <name type="common">Chinese hamster</name>
    <name type="synonym">Cricetulus barabensis griseus</name>
    <dbReference type="NCBI Taxonomy" id="10029"/>
    <lineage>
        <taxon>Eukaryota</taxon>
        <taxon>Metazoa</taxon>
        <taxon>Chordata</taxon>
        <taxon>Craniata</taxon>
        <taxon>Vertebrata</taxon>
        <taxon>Euteleostomi</taxon>
        <taxon>Mammalia</taxon>
        <taxon>Eutheria</taxon>
        <taxon>Euarchontoglires</taxon>
        <taxon>Glires</taxon>
        <taxon>Rodentia</taxon>
        <taxon>Myomorpha</taxon>
        <taxon>Muroidea</taxon>
        <taxon>Cricetidae</taxon>
        <taxon>Cricetinae</taxon>
        <taxon>Cricetulus</taxon>
    </lineage>
</organism>
<feature type="non-terminal residue" evidence="1">
    <location>
        <position position="1"/>
    </location>
</feature>
<evidence type="ECO:0000313" key="1">
    <source>
        <dbReference type="EMBL" id="ERE80044.1"/>
    </source>
</evidence>